<accession>A0A0F9QLQ3</accession>
<comment type="caution">
    <text evidence="1">The sequence shown here is derived from an EMBL/GenBank/DDBJ whole genome shotgun (WGS) entry which is preliminary data.</text>
</comment>
<evidence type="ECO:0000313" key="1">
    <source>
        <dbReference type="EMBL" id="KKN45095.1"/>
    </source>
</evidence>
<name>A0A0F9QLQ3_9ZZZZ</name>
<dbReference type="EMBL" id="LAZR01001412">
    <property type="protein sequence ID" value="KKN45095.1"/>
    <property type="molecule type" value="Genomic_DNA"/>
</dbReference>
<proteinExistence type="predicted"/>
<protein>
    <submittedName>
        <fullName evidence="1">Uncharacterized protein</fullName>
    </submittedName>
</protein>
<reference evidence="1" key="1">
    <citation type="journal article" date="2015" name="Nature">
        <title>Complex archaea that bridge the gap between prokaryotes and eukaryotes.</title>
        <authorList>
            <person name="Spang A."/>
            <person name="Saw J.H."/>
            <person name="Jorgensen S.L."/>
            <person name="Zaremba-Niedzwiedzka K."/>
            <person name="Martijn J."/>
            <person name="Lind A.E."/>
            <person name="van Eijk R."/>
            <person name="Schleper C."/>
            <person name="Guy L."/>
            <person name="Ettema T.J."/>
        </authorList>
    </citation>
    <scope>NUCLEOTIDE SEQUENCE</scope>
</reference>
<feature type="non-terminal residue" evidence="1">
    <location>
        <position position="1"/>
    </location>
</feature>
<gene>
    <name evidence="1" type="ORF">LCGC14_0686770</name>
</gene>
<sequence>LKAAMQIDWMDVKEMTQAIPPAYTEYIGKYLMDQIKYDYDN</sequence>
<organism evidence="1">
    <name type="scientific">marine sediment metagenome</name>
    <dbReference type="NCBI Taxonomy" id="412755"/>
    <lineage>
        <taxon>unclassified sequences</taxon>
        <taxon>metagenomes</taxon>
        <taxon>ecological metagenomes</taxon>
    </lineage>
</organism>
<dbReference type="AlphaFoldDB" id="A0A0F9QLQ3"/>